<reference evidence="5 6" key="1">
    <citation type="submission" date="2020-01" db="EMBL/GenBank/DDBJ databases">
        <title>Genome sequencing of strain KACC 21265.</title>
        <authorList>
            <person name="Heo J."/>
            <person name="Kim S.-J."/>
            <person name="Kim J.-S."/>
            <person name="Hong S.-B."/>
            <person name="Kwon S.-W."/>
        </authorList>
    </citation>
    <scope>NUCLEOTIDE SEQUENCE [LARGE SCALE GENOMIC DNA]</scope>
    <source>
        <strain evidence="5 6">KACC 21265</strain>
    </source>
</reference>
<dbReference type="AlphaFoldDB" id="A0A857J0Q2"/>
<evidence type="ECO:0000256" key="2">
    <source>
        <dbReference type="ARBA" id="ARBA00023136"/>
    </source>
</evidence>
<keyword evidence="2" id="KW-0472">Membrane</keyword>
<dbReference type="InterPro" id="IPR008816">
    <property type="entry name" value="Gly_zipper_2TM_dom"/>
</dbReference>
<dbReference type="EMBL" id="CP047650">
    <property type="protein sequence ID" value="QHI97296.1"/>
    <property type="molecule type" value="Genomic_DNA"/>
</dbReference>
<dbReference type="Proteomes" id="UP000464787">
    <property type="component" value="Chromosome"/>
</dbReference>
<dbReference type="PANTHER" id="PTHR35603:SF2">
    <property type="entry name" value="OUTER MEMBRANE LIPOPROTEIN"/>
    <property type="match status" value="1"/>
</dbReference>
<evidence type="ECO:0000256" key="1">
    <source>
        <dbReference type="ARBA" id="ARBA00004370"/>
    </source>
</evidence>
<evidence type="ECO:0000256" key="3">
    <source>
        <dbReference type="SAM" id="SignalP"/>
    </source>
</evidence>
<dbReference type="Pfam" id="PF05433">
    <property type="entry name" value="Rick_17kDa_Anti"/>
    <property type="match status" value="1"/>
</dbReference>
<feature type="domain" description="Glycine zipper 2TM" evidence="4">
    <location>
        <begin position="85"/>
        <end position="125"/>
    </location>
</feature>
<protein>
    <recommendedName>
        <fullName evidence="4">Glycine zipper 2TM domain-containing protein</fullName>
    </recommendedName>
</protein>
<keyword evidence="3" id="KW-0732">Signal</keyword>
<dbReference type="GO" id="GO:0016020">
    <property type="term" value="C:membrane"/>
    <property type="evidence" value="ECO:0007669"/>
    <property type="project" value="UniProtKB-SubCell"/>
</dbReference>
<feature type="signal peptide" evidence="3">
    <location>
        <begin position="1"/>
        <end position="24"/>
    </location>
</feature>
<organism evidence="5 6">
    <name type="scientific">Xylophilus rhododendri</name>
    <dbReference type="NCBI Taxonomy" id="2697032"/>
    <lineage>
        <taxon>Bacteria</taxon>
        <taxon>Pseudomonadati</taxon>
        <taxon>Pseudomonadota</taxon>
        <taxon>Betaproteobacteria</taxon>
        <taxon>Burkholderiales</taxon>
        <taxon>Xylophilus</taxon>
    </lineage>
</organism>
<evidence type="ECO:0000313" key="5">
    <source>
        <dbReference type="EMBL" id="QHI97296.1"/>
    </source>
</evidence>
<accession>A0A857J0Q2</accession>
<dbReference type="KEGG" id="xyk:GT347_04460"/>
<evidence type="ECO:0000313" key="6">
    <source>
        <dbReference type="Proteomes" id="UP000464787"/>
    </source>
</evidence>
<name>A0A857J0Q2_9BURK</name>
<dbReference type="InterPro" id="IPR051407">
    <property type="entry name" value="Bact_OM_lipoprot/Surf_antigen"/>
</dbReference>
<sequence length="175" mass="18181">MKNIYRTIAIAAASASVLALTACAVDPYYGARPAPVYQPAPVYHQAPVYQQAPQGYVQPQVYTEYGRVANIEVMQGEVARQPSGAGAIIGGVLGAVVGNQIGHGGGRALATGAGLLGGAVAGNALEGNQRGPVVQTYRVSVQVENGGTRTFDVPSPGDLRIGDRVRIQNNQLQRI</sequence>
<dbReference type="PANTHER" id="PTHR35603">
    <property type="match status" value="1"/>
</dbReference>
<keyword evidence="6" id="KW-1185">Reference proteome</keyword>
<evidence type="ECO:0000259" key="4">
    <source>
        <dbReference type="Pfam" id="PF05433"/>
    </source>
</evidence>
<feature type="chain" id="PRO_5032637990" description="Glycine zipper 2TM domain-containing protein" evidence="3">
    <location>
        <begin position="25"/>
        <end position="175"/>
    </location>
</feature>
<gene>
    <name evidence="5" type="ORF">GT347_04460</name>
</gene>
<dbReference type="PROSITE" id="PS51257">
    <property type="entry name" value="PROKAR_LIPOPROTEIN"/>
    <property type="match status" value="1"/>
</dbReference>
<proteinExistence type="predicted"/>
<comment type="subcellular location">
    <subcellularLocation>
        <location evidence="1">Membrane</location>
    </subcellularLocation>
</comment>
<dbReference type="RefSeq" id="WP_160550814.1">
    <property type="nucleotide sequence ID" value="NZ_CP047650.1"/>
</dbReference>